<accession>A0A0F3MIH6</accession>
<evidence type="ECO:0000259" key="9">
    <source>
        <dbReference type="SMART" id="SM01382"/>
    </source>
</evidence>
<dbReference type="InterPro" id="IPR005880">
    <property type="entry name" value="Ribosomal_uL2_bac/org-type"/>
</dbReference>
<keyword evidence="2 7" id="KW-0699">rRNA-binding</keyword>
<gene>
    <name evidence="7 11" type="primary">rplB</name>
    <name evidence="11" type="ORF">OCHUTO_0894</name>
</gene>
<dbReference type="Pfam" id="PF00181">
    <property type="entry name" value="Ribosomal_L2_N"/>
    <property type="match status" value="1"/>
</dbReference>
<dbReference type="Gene3D" id="4.10.950.10">
    <property type="entry name" value="Ribosomal protein L2, domain 3"/>
    <property type="match status" value="1"/>
</dbReference>
<sequence length="274" mass="30450">MPLKIYNAVTSSLRQVVQVDKSELWKGRPLKRLTRGFSKTGGRNNLGRITVWHRGKGHKQLYRMVDFKRKVVDIYATVERIEYDPNRTAFIALIKYDDGRFSYILAPKGLNIGDKIISSKNDAEISVGNCLPLEVIPVGTTIHNIEIKAGKGGQIARSAGAYAVLLNKDSGYALIRLRSGEVRKILLTSRATIGSVSNIDHKNISYGKAGRVRWLGRRPVVRGVAMNPVDHPHGGGEGKTSGGRHPVTPWGKKTKGKKTRKNKFTSKFIVKRKN</sequence>
<evidence type="ECO:0000256" key="3">
    <source>
        <dbReference type="ARBA" id="ARBA00022884"/>
    </source>
</evidence>
<keyword evidence="3 7" id="KW-0694">RNA-binding</keyword>
<comment type="similarity">
    <text evidence="1 7">Belongs to the universal ribosomal protein uL2 family.</text>
</comment>
<dbReference type="InterPro" id="IPR008991">
    <property type="entry name" value="Translation_prot_SH3-like_sf"/>
</dbReference>
<dbReference type="PATRIC" id="fig|1359168.3.peg.622"/>
<dbReference type="InterPro" id="IPR022669">
    <property type="entry name" value="Ribosomal_uL2_C"/>
</dbReference>
<dbReference type="SUPFAM" id="SSF50104">
    <property type="entry name" value="Translation proteins SH3-like domain"/>
    <property type="match status" value="1"/>
</dbReference>
<evidence type="ECO:0000256" key="7">
    <source>
        <dbReference type="HAMAP-Rule" id="MF_01320"/>
    </source>
</evidence>
<dbReference type="GO" id="GO:0016740">
    <property type="term" value="F:transferase activity"/>
    <property type="evidence" value="ECO:0007669"/>
    <property type="project" value="InterPro"/>
</dbReference>
<dbReference type="FunFam" id="4.10.950.10:FF:000001">
    <property type="entry name" value="50S ribosomal protein L2"/>
    <property type="match status" value="1"/>
</dbReference>
<evidence type="ECO:0000313" key="11">
    <source>
        <dbReference type="EMBL" id="KJV55272.1"/>
    </source>
</evidence>
<evidence type="ECO:0000256" key="4">
    <source>
        <dbReference type="ARBA" id="ARBA00022980"/>
    </source>
</evidence>
<dbReference type="InterPro" id="IPR014722">
    <property type="entry name" value="Rib_uL2_dom2"/>
</dbReference>
<feature type="domain" description="Large ribosomal subunit protein uL2 RNA-binding" evidence="10">
    <location>
        <begin position="42"/>
        <end position="118"/>
    </location>
</feature>
<evidence type="ECO:0000256" key="1">
    <source>
        <dbReference type="ARBA" id="ARBA00005636"/>
    </source>
</evidence>
<dbReference type="InterPro" id="IPR022666">
    <property type="entry name" value="Ribosomal_uL2_RNA-bd_dom"/>
</dbReference>
<dbReference type="RefSeq" id="WP_045797492.1">
    <property type="nucleotide sequence ID" value="NZ_LANP01000025.1"/>
</dbReference>
<feature type="region of interest" description="Disordered" evidence="8">
    <location>
        <begin position="225"/>
        <end position="262"/>
    </location>
</feature>
<evidence type="ECO:0000256" key="8">
    <source>
        <dbReference type="SAM" id="MobiDB-lite"/>
    </source>
</evidence>
<dbReference type="HAMAP" id="MF_01320_B">
    <property type="entry name" value="Ribosomal_uL2_B"/>
    <property type="match status" value="1"/>
</dbReference>
<keyword evidence="4 7" id="KW-0689">Ribosomal protein</keyword>
<proteinExistence type="inferred from homology"/>
<evidence type="ECO:0000256" key="6">
    <source>
        <dbReference type="ARBA" id="ARBA00035242"/>
    </source>
</evidence>
<evidence type="ECO:0000256" key="2">
    <source>
        <dbReference type="ARBA" id="ARBA00022730"/>
    </source>
</evidence>
<dbReference type="GO" id="GO:0006412">
    <property type="term" value="P:translation"/>
    <property type="evidence" value="ECO:0007669"/>
    <property type="project" value="UniProtKB-UniRule"/>
</dbReference>
<dbReference type="EMBL" id="LANP01000025">
    <property type="protein sequence ID" value="KJV55272.1"/>
    <property type="molecule type" value="Genomic_DNA"/>
</dbReference>
<dbReference type="PROSITE" id="PS00467">
    <property type="entry name" value="RIBOSOMAL_L2"/>
    <property type="match status" value="1"/>
</dbReference>
<dbReference type="STRING" id="1359168.OCHUTO_0894"/>
<dbReference type="SMART" id="SM01383">
    <property type="entry name" value="Ribosomal_L2"/>
    <property type="match status" value="1"/>
</dbReference>
<organism evidence="11 12">
    <name type="scientific">Orientia chuto str. Dubai</name>
    <dbReference type="NCBI Taxonomy" id="1359168"/>
    <lineage>
        <taxon>Bacteria</taxon>
        <taxon>Pseudomonadati</taxon>
        <taxon>Pseudomonadota</taxon>
        <taxon>Alphaproteobacteria</taxon>
        <taxon>Rickettsiales</taxon>
        <taxon>Rickettsiaceae</taxon>
        <taxon>Rickettsieae</taxon>
        <taxon>Orientia</taxon>
    </lineage>
</organism>
<reference evidence="11 12" key="1">
    <citation type="submission" date="2015-02" db="EMBL/GenBank/DDBJ databases">
        <title>Genome Sequencing of Rickettsiales.</title>
        <authorList>
            <person name="Daugherty S.C."/>
            <person name="Su Q."/>
            <person name="Abolude K."/>
            <person name="Beier-Sexton M."/>
            <person name="Carlyon J.A."/>
            <person name="Carter R."/>
            <person name="Day N.P."/>
            <person name="Dumler S.J."/>
            <person name="Dyachenko V."/>
            <person name="Godinez A."/>
            <person name="Kurtti T.J."/>
            <person name="Lichay M."/>
            <person name="Mullins K.E."/>
            <person name="Ott S."/>
            <person name="Pappas-Brown V."/>
            <person name="Paris D.H."/>
            <person name="Patel P."/>
            <person name="Richards A.L."/>
            <person name="Sadzewicz L."/>
            <person name="Sears K."/>
            <person name="Seidman D."/>
            <person name="Sengamalay N."/>
            <person name="Stenos J."/>
            <person name="Tallon L.J."/>
            <person name="Vincent G."/>
            <person name="Fraser C.M."/>
            <person name="Munderloh U."/>
            <person name="Dunning-Hotopp J.C."/>
        </authorList>
    </citation>
    <scope>NUCLEOTIDE SEQUENCE [LARGE SCALE GENOMIC DNA]</scope>
    <source>
        <strain evidence="11 12">Fuller</strain>
    </source>
</reference>
<dbReference type="InterPro" id="IPR022671">
    <property type="entry name" value="Ribosomal_uL2_CS"/>
</dbReference>
<dbReference type="PIRSF" id="PIRSF002158">
    <property type="entry name" value="Ribosomal_L2"/>
    <property type="match status" value="1"/>
</dbReference>
<dbReference type="GO" id="GO:0019843">
    <property type="term" value="F:rRNA binding"/>
    <property type="evidence" value="ECO:0007669"/>
    <property type="project" value="UniProtKB-UniRule"/>
</dbReference>
<feature type="domain" description="Large ribosomal subunit protein uL2 C-terminal" evidence="9">
    <location>
        <begin position="125"/>
        <end position="253"/>
    </location>
</feature>
<dbReference type="SUPFAM" id="SSF50249">
    <property type="entry name" value="Nucleic acid-binding proteins"/>
    <property type="match status" value="1"/>
</dbReference>
<comment type="function">
    <text evidence="7">One of the primary rRNA binding proteins. Required for association of the 30S and 50S subunits to form the 70S ribosome, for tRNA binding and peptide bond formation. It has been suggested to have peptidyltransferase activity; this is somewhat controversial. Makes several contacts with the 16S rRNA in the 70S ribosome.</text>
</comment>
<dbReference type="PANTHER" id="PTHR13691">
    <property type="entry name" value="RIBOSOMAL PROTEIN L2"/>
    <property type="match status" value="1"/>
</dbReference>
<name>A0A0F3MIH6_9RICK</name>
<dbReference type="InterPro" id="IPR012340">
    <property type="entry name" value="NA-bd_OB-fold"/>
</dbReference>
<comment type="caution">
    <text evidence="11">The sequence shown here is derived from an EMBL/GenBank/DDBJ whole genome shotgun (WGS) entry which is preliminary data.</text>
</comment>
<dbReference type="Proteomes" id="UP000033616">
    <property type="component" value="Unassembled WGS sequence"/>
</dbReference>
<dbReference type="FunFam" id="2.30.30.30:FF:000001">
    <property type="entry name" value="50S ribosomal protein L2"/>
    <property type="match status" value="1"/>
</dbReference>
<dbReference type="Pfam" id="PF03947">
    <property type="entry name" value="Ribosomal_L2_C"/>
    <property type="match status" value="1"/>
</dbReference>
<comment type="subunit">
    <text evidence="7">Part of the 50S ribosomal subunit. Forms a bridge to the 30S subunit in the 70S ribosome.</text>
</comment>
<dbReference type="GO" id="GO:0003735">
    <property type="term" value="F:structural constituent of ribosome"/>
    <property type="evidence" value="ECO:0007669"/>
    <property type="project" value="InterPro"/>
</dbReference>
<dbReference type="InterPro" id="IPR014726">
    <property type="entry name" value="Ribosomal_uL2_dom3"/>
</dbReference>
<dbReference type="InterPro" id="IPR002171">
    <property type="entry name" value="Ribosomal_uL2"/>
</dbReference>
<dbReference type="AlphaFoldDB" id="A0A0F3MIH6"/>
<keyword evidence="12" id="KW-1185">Reference proteome</keyword>
<dbReference type="GO" id="GO:0015934">
    <property type="term" value="C:large ribosomal subunit"/>
    <property type="evidence" value="ECO:0007669"/>
    <property type="project" value="InterPro"/>
</dbReference>
<evidence type="ECO:0000259" key="10">
    <source>
        <dbReference type="SMART" id="SM01383"/>
    </source>
</evidence>
<evidence type="ECO:0000256" key="5">
    <source>
        <dbReference type="ARBA" id="ARBA00023274"/>
    </source>
</evidence>
<dbReference type="Gene3D" id="2.40.50.140">
    <property type="entry name" value="Nucleic acid-binding proteins"/>
    <property type="match status" value="1"/>
</dbReference>
<evidence type="ECO:0000313" key="12">
    <source>
        <dbReference type="Proteomes" id="UP000033616"/>
    </source>
</evidence>
<dbReference type="NCBIfam" id="TIGR01171">
    <property type="entry name" value="rplB_bact"/>
    <property type="match status" value="1"/>
</dbReference>
<protein>
    <recommendedName>
        <fullName evidence="6 7">Large ribosomal subunit protein uL2</fullName>
    </recommendedName>
</protein>
<dbReference type="PANTHER" id="PTHR13691:SF5">
    <property type="entry name" value="LARGE RIBOSOMAL SUBUNIT PROTEIN UL2M"/>
    <property type="match status" value="1"/>
</dbReference>
<dbReference type="Gene3D" id="2.30.30.30">
    <property type="match status" value="1"/>
</dbReference>
<dbReference type="SMART" id="SM01382">
    <property type="entry name" value="Ribosomal_L2_C"/>
    <property type="match status" value="1"/>
</dbReference>
<dbReference type="OrthoDB" id="9778722at2"/>
<feature type="compositionally biased region" description="Basic residues" evidence="8">
    <location>
        <begin position="252"/>
        <end position="262"/>
    </location>
</feature>
<keyword evidence="5 7" id="KW-0687">Ribonucleoprotein</keyword>